<gene>
    <name evidence="1" type="ORF">GND98_006755</name>
</gene>
<accession>A0A6L9ELY9</accession>
<name>A0A6L9ELY9_CLOBU</name>
<organism evidence="1 2">
    <name type="scientific">Clostridium butyricum</name>
    <dbReference type="NCBI Taxonomy" id="1492"/>
    <lineage>
        <taxon>Bacteria</taxon>
        <taxon>Bacillati</taxon>
        <taxon>Bacillota</taxon>
        <taxon>Clostridia</taxon>
        <taxon>Eubacteriales</taxon>
        <taxon>Clostridiaceae</taxon>
        <taxon>Clostridium</taxon>
    </lineage>
</organism>
<dbReference type="InterPro" id="IPR023875">
    <property type="entry name" value="DNA_repair_put"/>
</dbReference>
<dbReference type="Proteomes" id="UP000474042">
    <property type="component" value="Unassembled WGS sequence"/>
</dbReference>
<dbReference type="Pfam" id="PF13566">
    <property type="entry name" value="DUF4130"/>
    <property type="match status" value="1"/>
</dbReference>
<sequence length="249" mass="29960">MSILIYDDSFEGLLTSMYDAFYSKHQIDGIYGLSQYNAPLLLGEIKNIETDLNKFEKVRNSIINKIDLLCLQKIYMVYLSNVEDKGMVIFKYLKSAFKYKKNIHAFLHIDIVRQIDEIKKRVSFEAHKFKGFVRFKSIDNNFLYCSIEPDNNILELIGDHFMKRFSNEYWIIHDISRNKAIIYDTNKYEIIELLQDDCKNLLDHKDEYSSLWKCYFKSTTIEERKNLRLQRQMMPKRYWKHIFETSPFN</sequence>
<reference evidence="1 2" key="1">
    <citation type="submission" date="2020-01" db="EMBL/GenBank/DDBJ databases">
        <title>Genome sequence of a 1,3-propanediol producer, Clostridium butyricum S3.</title>
        <authorList>
            <person name="Zhou J."/>
        </authorList>
    </citation>
    <scope>NUCLEOTIDE SEQUENCE [LARGE SCALE GENOMIC DNA]</scope>
    <source>
        <strain evidence="1 2">S3</strain>
    </source>
</reference>
<protein>
    <submittedName>
        <fullName evidence="1">DUF4130 domain-containing protein</fullName>
    </submittedName>
</protein>
<comment type="caution">
    <text evidence="1">The sequence shown here is derived from an EMBL/GenBank/DDBJ whole genome shotgun (WGS) entry which is preliminary data.</text>
</comment>
<dbReference type="AlphaFoldDB" id="A0A6L9ELY9"/>
<proteinExistence type="predicted"/>
<evidence type="ECO:0000313" key="1">
    <source>
        <dbReference type="EMBL" id="NAS17577.1"/>
    </source>
</evidence>
<dbReference type="InterPro" id="IPR025404">
    <property type="entry name" value="DUF4130"/>
</dbReference>
<evidence type="ECO:0000313" key="2">
    <source>
        <dbReference type="Proteomes" id="UP000474042"/>
    </source>
</evidence>
<dbReference type="NCBIfam" id="TIGR03915">
    <property type="entry name" value="SAM_7_link_chp"/>
    <property type="match status" value="1"/>
</dbReference>
<dbReference type="RefSeq" id="WP_024039236.1">
    <property type="nucleotide sequence ID" value="NZ_RQKF01000008.1"/>
</dbReference>
<dbReference type="EMBL" id="WOFV02000015">
    <property type="protein sequence ID" value="NAS17577.1"/>
    <property type="molecule type" value="Genomic_DNA"/>
</dbReference>